<keyword evidence="4" id="KW-1185">Reference proteome</keyword>
<dbReference type="Proteomes" id="UP000660262">
    <property type="component" value="Unassembled WGS sequence"/>
</dbReference>
<gene>
    <name evidence="3" type="ORF">PPROV_000796400</name>
</gene>
<name>A0A830HWE3_9CHLO</name>
<feature type="compositionally biased region" description="Polar residues" evidence="2">
    <location>
        <begin position="15"/>
        <end position="24"/>
    </location>
</feature>
<reference evidence="3" key="1">
    <citation type="submission" date="2020-10" db="EMBL/GenBank/DDBJ databases">
        <title>Unveiling of a novel bifunctional photoreceptor, Dualchrome1, isolated from a cosmopolitan green alga.</title>
        <authorList>
            <person name="Suzuki S."/>
            <person name="Kawachi M."/>
        </authorList>
    </citation>
    <scope>NUCLEOTIDE SEQUENCE</scope>
    <source>
        <strain evidence="3">NIES 2893</strain>
    </source>
</reference>
<proteinExistence type="predicted"/>
<evidence type="ECO:0000256" key="1">
    <source>
        <dbReference type="SAM" id="Coils"/>
    </source>
</evidence>
<accession>A0A830HWE3</accession>
<organism evidence="3 4">
    <name type="scientific">Pycnococcus provasolii</name>
    <dbReference type="NCBI Taxonomy" id="41880"/>
    <lineage>
        <taxon>Eukaryota</taxon>
        <taxon>Viridiplantae</taxon>
        <taxon>Chlorophyta</taxon>
        <taxon>Pseudoscourfieldiophyceae</taxon>
        <taxon>Pseudoscourfieldiales</taxon>
        <taxon>Pycnococcaceae</taxon>
        <taxon>Pycnococcus</taxon>
    </lineage>
</organism>
<dbReference type="EMBL" id="BNJQ01000024">
    <property type="protein sequence ID" value="GHP09227.1"/>
    <property type="molecule type" value="Genomic_DNA"/>
</dbReference>
<evidence type="ECO:0000313" key="4">
    <source>
        <dbReference type="Proteomes" id="UP000660262"/>
    </source>
</evidence>
<sequence length="378" mass="40730">MTEVKDEGDWELESFNDQRTTAETSLREELNGEMSNALEKQADLLGSSLEEMESSISQLRDDMVGRLDDESGVLIATKEELTNLVGGERKEREAETAEIRAELATQLAASMTETSEGVKDDLARAIEDVRASGVAASESLNERVEQLGHDVAEMKAKQDGEPSVPSVTKEELEAVRASGVAASESLNERVEQMGHDVAEMKAKQDGEPSVPSVTKEELEALVGDERKEREAGTAELRAELATQLAAGIEEVRSSGVAASESLNERVEQMGHDVAEVKSVPSVTKEELEALVGDERKEREAGTAELRAELATQLAAGVEEVRANVVAASESLNERVEQLNDAVRKEETDRKVSVESLKGFVQGFVAANSPRPVAAQGGE</sequence>
<feature type="region of interest" description="Disordered" evidence="2">
    <location>
        <begin position="1"/>
        <end position="35"/>
    </location>
</feature>
<comment type="caution">
    <text evidence="3">The sequence shown here is derived from an EMBL/GenBank/DDBJ whole genome shotgun (WGS) entry which is preliminary data.</text>
</comment>
<dbReference type="AlphaFoldDB" id="A0A830HWE3"/>
<evidence type="ECO:0000256" key="2">
    <source>
        <dbReference type="SAM" id="MobiDB-lite"/>
    </source>
</evidence>
<feature type="coiled-coil region" evidence="1">
    <location>
        <begin position="321"/>
        <end position="348"/>
    </location>
</feature>
<keyword evidence="1" id="KW-0175">Coiled coil</keyword>
<evidence type="ECO:0000313" key="3">
    <source>
        <dbReference type="EMBL" id="GHP09227.1"/>
    </source>
</evidence>
<protein>
    <submittedName>
        <fullName evidence="3">Uncharacterized protein</fullName>
    </submittedName>
</protein>